<keyword evidence="4" id="KW-0479">Metal-binding</keyword>
<evidence type="ECO:0000256" key="9">
    <source>
        <dbReference type="ARBA" id="ARBA00023159"/>
    </source>
</evidence>
<dbReference type="PROSITE" id="PS00041">
    <property type="entry name" value="HTH_ARAC_FAMILY_1"/>
    <property type="match status" value="1"/>
</dbReference>
<keyword evidence="6" id="KW-0862">Zinc</keyword>
<name>A0A9X3XMT5_9CLOT</name>
<evidence type="ECO:0000313" key="13">
    <source>
        <dbReference type="EMBL" id="MDC4239837.1"/>
    </source>
</evidence>
<protein>
    <submittedName>
        <fullName evidence="13">Helix-turn-helix domain-containing protein</fullName>
    </submittedName>
</protein>
<dbReference type="FunFam" id="3.40.10.10:FF:000001">
    <property type="entry name" value="DNA-3-methyladenine glycosylase 2"/>
    <property type="match status" value="1"/>
</dbReference>
<dbReference type="GO" id="GO:0008168">
    <property type="term" value="F:methyltransferase activity"/>
    <property type="evidence" value="ECO:0007669"/>
    <property type="project" value="UniProtKB-KW"/>
</dbReference>
<gene>
    <name evidence="13" type="ORF">NE398_06630</name>
</gene>
<feature type="domain" description="HTH araC/xylS-type" evidence="12">
    <location>
        <begin position="104"/>
        <end position="179"/>
    </location>
</feature>
<dbReference type="SMART" id="SM00342">
    <property type="entry name" value="HTH_ARAC"/>
    <property type="match status" value="1"/>
</dbReference>
<dbReference type="AlphaFoldDB" id="A0A9X3XMT5"/>
<dbReference type="InterPro" id="IPR020449">
    <property type="entry name" value="Tscrpt_reg_AraC-type_HTH"/>
</dbReference>
<dbReference type="GO" id="GO:0032259">
    <property type="term" value="P:methylation"/>
    <property type="evidence" value="ECO:0007669"/>
    <property type="project" value="UniProtKB-KW"/>
</dbReference>
<dbReference type="PANTHER" id="PTHR43280:SF28">
    <property type="entry name" value="HTH-TYPE TRANSCRIPTIONAL ACTIVATOR RHAS"/>
    <property type="match status" value="1"/>
</dbReference>
<keyword evidence="2" id="KW-0489">Methyltransferase</keyword>
<dbReference type="PIRSF" id="PIRSF000408">
    <property type="entry name" value="Alkyltransferas_AdaA"/>
    <property type="match status" value="1"/>
</dbReference>
<keyword evidence="9" id="KW-0010">Activator</keyword>
<keyword evidence="5" id="KW-0227">DNA damage</keyword>
<evidence type="ECO:0000256" key="8">
    <source>
        <dbReference type="ARBA" id="ARBA00023125"/>
    </source>
</evidence>
<keyword evidence="10" id="KW-0804">Transcription</keyword>
<dbReference type="PROSITE" id="PS01124">
    <property type="entry name" value="HTH_ARAC_FAMILY_2"/>
    <property type="match status" value="1"/>
</dbReference>
<evidence type="ECO:0000256" key="1">
    <source>
        <dbReference type="ARBA" id="ARBA00001947"/>
    </source>
</evidence>
<evidence type="ECO:0000259" key="12">
    <source>
        <dbReference type="PROSITE" id="PS01124"/>
    </source>
</evidence>
<evidence type="ECO:0000313" key="14">
    <source>
        <dbReference type="Proteomes" id="UP001141183"/>
    </source>
</evidence>
<proteinExistence type="predicted"/>
<keyword evidence="7" id="KW-0805">Transcription regulation</keyword>
<evidence type="ECO:0000256" key="2">
    <source>
        <dbReference type="ARBA" id="ARBA00022603"/>
    </source>
</evidence>
<comment type="caution">
    <text evidence="13">The sequence shown here is derived from an EMBL/GenBank/DDBJ whole genome shotgun (WGS) entry which is preliminary data.</text>
</comment>
<evidence type="ECO:0000256" key="7">
    <source>
        <dbReference type="ARBA" id="ARBA00023015"/>
    </source>
</evidence>
<dbReference type="InterPro" id="IPR018060">
    <property type="entry name" value="HTH_AraC"/>
</dbReference>
<evidence type="ECO:0000256" key="4">
    <source>
        <dbReference type="ARBA" id="ARBA00022723"/>
    </source>
</evidence>
<keyword evidence="11" id="KW-0234">DNA repair</keyword>
<dbReference type="Gene3D" id="3.40.10.10">
    <property type="entry name" value="DNA Methylphosphotriester Repair Domain"/>
    <property type="match status" value="1"/>
</dbReference>
<dbReference type="InterPro" id="IPR016220">
    <property type="entry name" value="Me-P-triester_DNA_alkyl-Trfase"/>
</dbReference>
<organism evidence="13 14">
    <name type="scientific">Clostridium tertium</name>
    <dbReference type="NCBI Taxonomy" id="1559"/>
    <lineage>
        <taxon>Bacteria</taxon>
        <taxon>Bacillati</taxon>
        <taxon>Bacillota</taxon>
        <taxon>Clostridia</taxon>
        <taxon>Eubacteriales</taxon>
        <taxon>Clostridiaceae</taxon>
        <taxon>Clostridium</taxon>
    </lineage>
</organism>
<evidence type="ECO:0000256" key="6">
    <source>
        <dbReference type="ARBA" id="ARBA00022833"/>
    </source>
</evidence>
<dbReference type="GO" id="GO:0043565">
    <property type="term" value="F:sequence-specific DNA binding"/>
    <property type="evidence" value="ECO:0007669"/>
    <property type="project" value="InterPro"/>
</dbReference>
<reference evidence="13" key="1">
    <citation type="submission" date="2022-05" db="EMBL/GenBank/DDBJ databases">
        <title>Draft genome sequence of Clostridium tertium strain CP3 isolated from Peru.</title>
        <authorList>
            <person name="Hurtado R."/>
            <person name="Lima L."/>
            <person name="Sousa T."/>
            <person name="Jaiswal A.K."/>
            <person name="Tiwari S."/>
            <person name="Maturrano L."/>
            <person name="Brenig B."/>
            <person name="Azevedo V."/>
        </authorList>
    </citation>
    <scope>NUCLEOTIDE SEQUENCE</scope>
    <source>
        <strain evidence="13">CP3</strain>
    </source>
</reference>
<dbReference type="Pfam" id="PF02805">
    <property type="entry name" value="Ada_Zn_binding"/>
    <property type="match status" value="1"/>
</dbReference>
<comment type="cofactor">
    <cofactor evidence="1">
        <name>Zn(2+)</name>
        <dbReference type="ChEBI" id="CHEBI:29105"/>
    </cofactor>
</comment>
<dbReference type="GO" id="GO:0003700">
    <property type="term" value="F:DNA-binding transcription factor activity"/>
    <property type="evidence" value="ECO:0007669"/>
    <property type="project" value="InterPro"/>
</dbReference>
<dbReference type="InterPro" id="IPR035451">
    <property type="entry name" value="Ada-like_dom_sf"/>
</dbReference>
<dbReference type="InterPro" id="IPR009057">
    <property type="entry name" value="Homeodomain-like_sf"/>
</dbReference>
<dbReference type="EMBL" id="JAMRYU010000005">
    <property type="protein sequence ID" value="MDC4239837.1"/>
    <property type="molecule type" value="Genomic_DNA"/>
</dbReference>
<dbReference type="PANTHER" id="PTHR43280">
    <property type="entry name" value="ARAC-FAMILY TRANSCRIPTIONAL REGULATOR"/>
    <property type="match status" value="1"/>
</dbReference>
<dbReference type="GO" id="GO:0008270">
    <property type="term" value="F:zinc ion binding"/>
    <property type="evidence" value="ECO:0007669"/>
    <property type="project" value="InterPro"/>
</dbReference>
<dbReference type="SUPFAM" id="SSF57884">
    <property type="entry name" value="Ada DNA repair protein, N-terminal domain (N-Ada 10)"/>
    <property type="match status" value="1"/>
</dbReference>
<keyword evidence="3" id="KW-0808">Transferase</keyword>
<dbReference type="RefSeq" id="WP_272470161.1">
    <property type="nucleotide sequence ID" value="NZ_JAMRYU010000005.1"/>
</dbReference>
<evidence type="ECO:0000256" key="11">
    <source>
        <dbReference type="ARBA" id="ARBA00023204"/>
    </source>
</evidence>
<dbReference type="SUPFAM" id="SSF46689">
    <property type="entry name" value="Homeodomain-like"/>
    <property type="match status" value="1"/>
</dbReference>
<accession>A0A9X3XMT5</accession>
<evidence type="ECO:0000256" key="3">
    <source>
        <dbReference type="ARBA" id="ARBA00022679"/>
    </source>
</evidence>
<keyword evidence="8" id="KW-0238">DNA-binding</keyword>
<dbReference type="Proteomes" id="UP001141183">
    <property type="component" value="Unassembled WGS sequence"/>
</dbReference>
<dbReference type="Pfam" id="PF12833">
    <property type="entry name" value="HTH_18"/>
    <property type="match status" value="1"/>
</dbReference>
<sequence length="179" mass="21109">MNKEEKWKAIIENDSRYDGEFFYGVKTTKIFCRPSCKSKNPVKENVKFFSTTESAFKSGFRPCKRCRPDLIEYNPITNIANSMKEIYDKYYFDEEVIKIKISNLHIAKSHLIRVFNKTFSLTPKAYIYKIRINKAKELLKASDKSITEISYDCGYKSLSTFYDNFKKVEGRSPMSYRIK</sequence>
<dbReference type="PRINTS" id="PR00032">
    <property type="entry name" value="HTHARAC"/>
</dbReference>
<evidence type="ECO:0000256" key="10">
    <source>
        <dbReference type="ARBA" id="ARBA00023163"/>
    </source>
</evidence>
<dbReference type="GO" id="GO:0006307">
    <property type="term" value="P:DNA alkylation repair"/>
    <property type="evidence" value="ECO:0007669"/>
    <property type="project" value="UniProtKB-ARBA"/>
</dbReference>
<dbReference type="Gene3D" id="1.10.10.60">
    <property type="entry name" value="Homeodomain-like"/>
    <property type="match status" value="2"/>
</dbReference>
<dbReference type="InterPro" id="IPR018062">
    <property type="entry name" value="HTH_AraC-typ_CS"/>
</dbReference>
<keyword evidence="14" id="KW-1185">Reference proteome</keyword>
<evidence type="ECO:0000256" key="5">
    <source>
        <dbReference type="ARBA" id="ARBA00022763"/>
    </source>
</evidence>
<dbReference type="InterPro" id="IPR004026">
    <property type="entry name" value="Ada_DNA_repair_Zn-bd"/>
</dbReference>